<evidence type="ECO:0000313" key="3">
    <source>
        <dbReference type="Proteomes" id="UP000037035"/>
    </source>
</evidence>
<feature type="compositionally biased region" description="Polar residues" evidence="1">
    <location>
        <begin position="39"/>
        <end position="57"/>
    </location>
</feature>
<dbReference type="AlphaFoldDB" id="A0A0L6UEH7"/>
<feature type="region of interest" description="Disordered" evidence="1">
    <location>
        <begin position="124"/>
        <end position="143"/>
    </location>
</feature>
<accession>A0A0L6UEH7</accession>
<organism evidence="2 3">
    <name type="scientific">Puccinia sorghi</name>
    <dbReference type="NCBI Taxonomy" id="27349"/>
    <lineage>
        <taxon>Eukaryota</taxon>
        <taxon>Fungi</taxon>
        <taxon>Dikarya</taxon>
        <taxon>Basidiomycota</taxon>
        <taxon>Pucciniomycotina</taxon>
        <taxon>Pucciniomycetes</taxon>
        <taxon>Pucciniales</taxon>
        <taxon>Pucciniaceae</taxon>
        <taxon>Puccinia</taxon>
    </lineage>
</organism>
<evidence type="ECO:0000256" key="1">
    <source>
        <dbReference type="SAM" id="MobiDB-lite"/>
    </source>
</evidence>
<keyword evidence="3" id="KW-1185">Reference proteome</keyword>
<feature type="compositionally biased region" description="Basic and acidic residues" evidence="1">
    <location>
        <begin position="22"/>
        <end position="32"/>
    </location>
</feature>
<feature type="compositionally biased region" description="Polar residues" evidence="1">
    <location>
        <begin position="1"/>
        <end position="13"/>
    </location>
</feature>
<dbReference type="Proteomes" id="UP000037035">
    <property type="component" value="Unassembled WGS sequence"/>
</dbReference>
<feature type="region of interest" description="Disordered" evidence="1">
    <location>
        <begin position="1"/>
        <end position="105"/>
    </location>
</feature>
<dbReference type="VEuPathDB" id="FungiDB:VP01_6840g1"/>
<feature type="compositionally biased region" description="Polar residues" evidence="1">
    <location>
        <begin position="83"/>
        <end position="95"/>
    </location>
</feature>
<dbReference type="EMBL" id="LAVV01012206">
    <property type="protein sequence ID" value="KNZ46911.1"/>
    <property type="molecule type" value="Genomic_DNA"/>
</dbReference>
<proteinExistence type="predicted"/>
<protein>
    <submittedName>
        <fullName evidence="2">Uncharacterized protein</fullName>
    </submittedName>
</protein>
<feature type="non-terminal residue" evidence="2">
    <location>
        <position position="168"/>
    </location>
</feature>
<gene>
    <name evidence="2" type="ORF">VP01_6840g1</name>
</gene>
<name>A0A0L6UEH7_9BASI</name>
<evidence type="ECO:0000313" key="2">
    <source>
        <dbReference type="EMBL" id="KNZ46911.1"/>
    </source>
</evidence>
<comment type="caution">
    <text evidence="2">The sequence shown here is derived from an EMBL/GenBank/DDBJ whole genome shotgun (WGS) entry which is preliminary data.</text>
</comment>
<reference evidence="2 3" key="1">
    <citation type="submission" date="2015-08" db="EMBL/GenBank/DDBJ databases">
        <title>Next Generation Sequencing and Analysis of the Genome of Puccinia sorghi L Schw, the Causal Agent of Maize Common Rust.</title>
        <authorList>
            <person name="Rochi L."/>
            <person name="Burguener G."/>
            <person name="Darino M."/>
            <person name="Turjanski A."/>
            <person name="Kreff E."/>
            <person name="Dieguez M.J."/>
            <person name="Sacco F."/>
        </authorList>
    </citation>
    <scope>NUCLEOTIDE SEQUENCE [LARGE SCALE GENOMIC DNA]</scope>
    <source>
        <strain evidence="2 3">RO10H11247</strain>
    </source>
</reference>
<sequence>MPTNRQKGTTDNLASPVDDPEALLRARNTERRRLAKNAKNATFGPSRTPPATDTTMPTELPSPFLNPMNPPELPYTPGAFSNPRGSTSQDNSTTGGLALPTVPKPDEQLTTKLVRLPLASQHASSVQSVADRQALAAERQSHQERMAQFERASNERMAQFEQAILRLS</sequence>